<dbReference type="PRINTS" id="PR00368">
    <property type="entry name" value="FADPNR"/>
</dbReference>
<evidence type="ECO:0000313" key="3">
    <source>
        <dbReference type="Proteomes" id="UP000076727"/>
    </source>
</evidence>
<dbReference type="GO" id="GO:0050660">
    <property type="term" value="F:flavin adenine dinucleotide binding"/>
    <property type="evidence" value="ECO:0007669"/>
    <property type="project" value="TreeGrafter"/>
</dbReference>
<dbReference type="InterPro" id="IPR036188">
    <property type="entry name" value="FAD/NAD-bd_sf"/>
</dbReference>
<proteinExistence type="predicted"/>
<organism evidence="2 3">
    <name type="scientific">Daedalea quercina L-15889</name>
    <dbReference type="NCBI Taxonomy" id="1314783"/>
    <lineage>
        <taxon>Eukaryota</taxon>
        <taxon>Fungi</taxon>
        <taxon>Dikarya</taxon>
        <taxon>Basidiomycota</taxon>
        <taxon>Agaricomycotina</taxon>
        <taxon>Agaricomycetes</taxon>
        <taxon>Polyporales</taxon>
        <taxon>Fomitopsis</taxon>
    </lineage>
</organism>
<accession>A0A165QAR3</accession>
<evidence type="ECO:0000313" key="2">
    <source>
        <dbReference type="EMBL" id="KZT69222.1"/>
    </source>
</evidence>
<dbReference type="GO" id="GO:0004497">
    <property type="term" value="F:monooxygenase activity"/>
    <property type="evidence" value="ECO:0007669"/>
    <property type="project" value="TreeGrafter"/>
</dbReference>
<reference evidence="2 3" key="1">
    <citation type="journal article" date="2016" name="Mol. Biol. Evol.">
        <title>Comparative Genomics of Early-Diverging Mushroom-Forming Fungi Provides Insights into the Origins of Lignocellulose Decay Capabilities.</title>
        <authorList>
            <person name="Nagy L.G."/>
            <person name="Riley R."/>
            <person name="Tritt A."/>
            <person name="Adam C."/>
            <person name="Daum C."/>
            <person name="Floudas D."/>
            <person name="Sun H."/>
            <person name="Yadav J.S."/>
            <person name="Pangilinan J."/>
            <person name="Larsson K.H."/>
            <person name="Matsuura K."/>
            <person name="Barry K."/>
            <person name="Labutti K."/>
            <person name="Kuo R."/>
            <person name="Ohm R.A."/>
            <person name="Bhattacharya S.S."/>
            <person name="Shirouzu T."/>
            <person name="Yoshinaga Y."/>
            <person name="Martin F.M."/>
            <person name="Grigoriev I.V."/>
            <person name="Hibbett D.S."/>
        </authorList>
    </citation>
    <scope>NUCLEOTIDE SEQUENCE [LARGE SCALE GENOMIC DNA]</scope>
    <source>
        <strain evidence="2 3">L-15889</strain>
    </source>
</reference>
<dbReference type="PRINTS" id="PR00469">
    <property type="entry name" value="PNDRDTASEII"/>
</dbReference>
<dbReference type="OrthoDB" id="74360at2759"/>
<dbReference type="PANTHER" id="PTHR43539">
    <property type="entry name" value="FLAVIN-BINDING MONOOXYGENASE-LIKE PROTEIN (AFU_ORTHOLOGUE AFUA_4G09220)"/>
    <property type="match status" value="1"/>
</dbReference>
<keyword evidence="1" id="KW-0560">Oxidoreductase</keyword>
<name>A0A165QAR3_9APHY</name>
<dbReference type="EMBL" id="KV429059">
    <property type="protein sequence ID" value="KZT69222.1"/>
    <property type="molecule type" value="Genomic_DNA"/>
</dbReference>
<dbReference type="InterPro" id="IPR050982">
    <property type="entry name" value="Auxin_biosynth/cation_transpt"/>
</dbReference>
<keyword evidence="3" id="KW-1185">Reference proteome</keyword>
<dbReference type="Gene3D" id="3.50.50.60">
    <property type="entry name" value="FAD/NAD(P)-binding domain"/>
    <property type="match status" value="1"/>
</dbReference>
<dbReference type="STRING" id="1314783.A0A165QAR3"/>
<dbReference type="SUPFAM" id="SSF51905">
    <property type="entry name" value="FAD/NAD(P)-binding domain"/>
    <property type="match status" value="1"/>
</dbReference>
<protein>
    <submittedName>
        <fullName evidence="2">FAD/NAD(P)-binding domain-containing protein</fullName>
    </submittedName>
</protein>
<evidence type="ECO:0000256" key="1">
    <source>
        <dbReference type="ARBA" id="ARBA00023002"/>
    </source>
</evidence>
<dbReference type="Pfam" id="PF13738">
    <property type="entry name" value="Pyr_redox_3"/>
    <property type="match status" value="1"/>
</dbReference>
<sequence length="603" mass="66647">MSNPQSEENAQAFGIAEEWLSSLGQTFITGDIDAFGGLFVLDGWLKDMLCLSWDLRTLSGRDNITSYASEQFSDATRLSRVGLHDIDVELSTTLGPPHFDSLPLASDEKGVRATFRFALSSPPAKGRGYVYLVRDASSEWKAFILMLSMTDLIGYEEPTERPSGLFPDFDTWEEAQAKQRAAIEVDPTVLIVGGGLAGLTCAARLKRMGLRALVVEKDERIGDVWRQRYPSLRLHSPPHACSVLYHPWPRTYPKYLSKEKVAHHIEQFAIGEDLVVWTSSTLLRPPEYDEQTRCWTATVDHAGAKVVLKPRHIIMATGYGGPNIPRLPGADAFKGVLYHSSEHRGAAPFHGKKVVVVGAGNTAFDICLDFYAKGASSVTILQRSATCVMSVHTSDQLFHVATYNEKYAIEDADFAAQHMPTHFMFRLVAAVGVPLHKEKDKELHDGLTKAGFQLTWRPTEDDEELGIPGFVMKRLGSGALLDMGCGQLIVDGKVKVQRGQIDHLECDTILMQDGTRVPADVVVLATGRRPTIESVKSLFGPSITDKIGTQVWGLDEEGEFKNGFRPTGQWGLWVAMGMFGHPRYLSKYLALQILAEELGIKDV</sequence>
<dbReference type="AlphaFoldDB" id="A0A165QAR3"/>
<dbReference type="PANTHER" id="PTHR43539:SF68">
    <property type="entry name" value="FLAVIN-BINDING MONOOXYGENASE-LIKE PROTEIN (AFU_ORTHOLOGUE AFUA_4G09220)"/>
    <property type="match status" value="1"/>
</dbReference>
<dbReference type="Proteomes" id="UP000076727">
    <property type="component" value="Unassembled WGS sequence"/>
</dbReference>
<gene>
    <name evidence="2" type="ORF">DAEQUDRAFT_726802</name>
</gene>